<evidence type="ECO:0000313" key="5">
    <source>
        <dbReference type="Proteomes" id="UP001310890"/>
    </source>
</evidence>
<feature type="region of interest" description="Disordered" evidence="2">
    <location>
        <begin position="1106"/>
        <end position="1149"/>
    </location>
</feature>
<comment type="caution">
    <text evidence="4">The sequence shown here is derived from an EMBL/GenBank/DDBJ whole genome shotgun (WGS) entry which is preliminary data.</text>
</comment>
<feature type="region of interest" description="Disordered" evidence="2">
    <location>
        <begin position="1621"/>
        <end position="1669"/>
    </location>
</feature>
<feature type="region of interest" description="Disordered" evidence="2">
    <location>
        <begin position="781"/>
        <end position="801"/>
    </location>
</feature>
<feature type="region of interest" description="Disordered" evidence="2">
    <location>
        <begin position="1"/>
        <end position="30"/>
    </location>
</feature>
<gene>
    <name evidence="4" type="ORF">LTR62_002823</name>
</gene>
<dbReference type="GO" id="GO:0032065">
    <property type="term" value="P:maintenance of protein location in cell cortex"/>
    <property type="evidence" value="ECO:0007669"/>
    <property type="project" value="InterPro"/>
</dbReference>
<name>A0AAN7YU80_9PEZI</name>
<dbReference type="SUPFAM" id="SSF50729">
    <property type="entry name" value="PH domain-like"/>
    <property type="match status" value="1"/>
</dbReference>
<dbReference type="SMART" id="SM00233">
    <property type="entry name" value="PH"/>
    <property type="match status" value="1"/>
</dbReference>
<dbReference type="PROSITE" id="PS50003">
    <property type="entry name" value="PH_DOMAIN"/>
    <property type="match status" value="1"/>
</dbReference>
<keyword evidence="1" id="KW-0175">Coiled coil</keyword>
<feature type="compositionally biased region" description="Polar residues" evidence="2">
    <location>
        <begin position="141"/>
        <end position="155"/>
    </location>
</feature>
<feature type="region of interest" description="Disordered" evidence="2">
    <location>
        <begin position="516"/>
        <end position="646"/>
    </location>
</feature>
<dbReference type="CDD" id="cd13365">
    <property type="entry name" value="PH_PLC_plant-like"/>
    <property type="match status" value="1"/>
</dbReference>
<feature type="compositionally biased region" description="Low complexity" evidence="2">
    <location>
        <begin position="1501"/>
        <end position="1524"/>
    </location>
</feature>
<dbReference type="InterPro" id="IPR053005">
    <property type="entry name" value="Nuclear_Pos-Cytoskel_Interact"/>
</dbReference>
<feature type="compositionally biased region" description="Polar residues" evidence="2">
    <location>
        <begin position="1540"/>
        <end position="1555"/>
    </location>
</feature>
<feature type="compositionally biased region" description="Acidic residues" evidence="2">
    <location>
        <begin position="472"/>
        <end position="482"/>
    </location>
</feature>
<feature type="region of interest" description="Disordered" evidence="2">
    <location>
        <begin position="116"/>
        <end position="168"/>
    </location>
</feature>
<feature type="coiled-coil region" evidence="1">
    <location>
        <begin position="193"/>
        <end position="290"/>
    </location>
</feature>
<feature type="compositionally biased region" description="Low complexity" evidence="2">
    <location>
        <begin position="1256"/>
        <end position="1269"/>
    </location>
</feature>
<feature type="compositionally biased region" description="Polar residues" evidence="2">
    <location>
        <begin position="1464"/>
        <end position="1478"/>
    </location>
</feature>
<dbReference type="GO" id="GO:0000226">
    <property type="term" value="P:microtubule cytoskeleton organization"/>
    <property type="evidence" value="ECO:0007669"/>
    <property type="project" value="TreeGrafter"/>
</dbReference>
<feature type="region of interest" description="Disordered" evidence="2">
    <location>
        <begin position="1443"/>
        <end position="1581"/>
    </location>
</feature>
<dbReference type="Gene3D" id="2.30.29.30">
    <property type="entry name" value="Pleckstrin-homology domain (PH domain)/Phosphotyrosine-binding domain (PTB)"/>
    <property type="match status" value="1"/>
</dbReference>
<feature type="coiled-coil region" evidence="1">
    <location>
        <begin position="1587"/>
        <end position="1614"/>
    </location>
</feature>
<dbReference type="InterPro" id="IPR024774">
    <property type="entry name" value="PH_dom-Mcp5-type"/>
</dbReference>
<feature type="compositionally biased region" description="Low complexity" evidence="2">
    <location>
        <begin position="628"/>
        <end position="637"/>
    </location>
</feature>
<dbReference type="Proteomes" id="UP001310890">
    <property type="component" value="Unassembled WGS sequence"/>
</dbReference>
<sequence length="1669" mass="180438">MATIANLPPGAIPTNGASDPFVGGPPGPLRYASLDSDQLSIYSSNSPSQAKRALEAHLRDTDRRIQDASRLGTTLLQQRKELSARLEDVKQVQQDNEVPADLRKKLTELEKEYNEVGKESARAFLPKSRAPPPADVGDTPTVLSSQGRESPTKVSAPSRRQRNQPNNRVHDIEFATEISTSLLAQVRQLQAALSEKDDALRETSSAKAQLEAEAAGLVQRIKQMDEHEQRFKDENWNLEMKVQELEGSLQETTDKHDRLHQTLKSTQTEKTTAQRELDELRISHDKLIEDHAVVKRQQEGDLHGLRRDLTTHQTENEVLHKKIDELTMQNTELARAVSAHWNQRGLAADNETLPSTEDLDDSYVSPEHNVPLSPVKGTPGHGMLESETLRSSLNHAHRMIQNLKNNIHREKTEKIELKRMLQDARDELEARRGETGIGAAMAKKRKGEADNKNKKPGRLDRLGANRSSTIEVQEDEPDWEDHDGERTPSKSRFAPMVGGVLVGSALAGAAALGHDGFADESSTTDAFETANEKESTEFETGNEGFSDHDSDLTETEGGNNRSSTASRPSLSSSKAGDRRSYMSTASTSADDDDEIRTPVPALQPKYKLRMSRGGARRTSSTNNILGDSPSLASPSSSVGTPQATAGQSLGDELDALEDESVEGTPSRMLDSGVTSPETVRNGSVESIPSDTVLGEHEHEIGSRIASPGIPGPRGEQEELAHQTNAAMLAHESVTRRVEMVDAGVMTEPWQSDRHEDEEKTSLRDRGVDVMGGALAGFGLGGLLGSQHQRHEEHEQAEARDGGGLVSAAIAPTEPHSAARPSTNHGAPQDAEVIAAAAALPTSAGQAGPIMDPTKVLSRENSAVPPMTATMLNQSTSIPHDGGEVVVPPVALQHSMIISQETEPLAPKMPAPASDLNSGKDTVAGASIPVFAPAPLSVPATRAQDLGFSSMGSQHYEPEAPRTPLTPLVPKRSSRRLDQLYDEDEPTTVGDESGLRGVPGTEAVPPGAGFFASVPSLSSMKSRSQVNPADIATPEDDRRIIEPKVFGGVREGSSGIPTLIFGADDAEDSGYGQSGVLPASTGSMPPHERSISTESMIPVTKPLQVKKPMVDESSQTAVSGAEIDDMMRDKSRTSSMTDASQKAGALQRRSIDGMAVNDALLRQPRRPASVGSMRNKAIAVPPPLPEDSTARITAAQHAPTPSAGSFTTGSMGPPIMPASAYKSTRPLTPAERAAQRSMSRDGTTPRPMRHRDSRNAVPGSGPVSRRGSVSSFASEIDERFNIGRGDLIYPSDVVPATDPRMIQAITQTMIGEYLWKYTRKAGRSETSSTRHRRFFWVHPYTRTLYWSESDPSTAGKNMLKAKSMAIQSVRVITDDNTNPPGLHRKSIVVVTPGREIVFTAPTGQRHETWFNALSYLLLRTEQEKKEADDTFDAEDIGEFNPGFSLRRSISRMTGRDGSQSRDRQSLSSYNSRGTRTSSPRRAEPPINSLSQRQSASALRAKNPTLQPPTLTSTTQAQTATNLTANPEPAVRTTYDHGSFSGRLSSLTSRFRPGSSQRGPSFSTSRGRSSFGGAGQLGDPGEIYDASVISNENESAEDLRAVIERQEREAGRLENVRACCDGKHDVGSLPRNGRHASFGSRFAGGSHSHSPAHGHPRAEPMKASQRPRRGE</sequence>
<dbReference type="Pfam" id="PF12814">
    <property type="entry name" value="Mcp5_PH"/>
    <property type="match status" value="1"/>
</dbReference>
<feature type="region of interest" description="Disordered" evidence="2">
    <location>
        <begin position="947"/>
        <end position="1005"/>
    </location>
</feature>
<dbReference type="PANTHER" id="PTHR28190">
    <property type="entry name" value="NUCLEAR MIGRATION PROTEIN NUM1"/>
    <property type="match status" value="1"/>
</dbReference>
<dbReference type="EMBL" id="JAVRRL010000002">
    <property type="protein sequence ID" value="KAK5118310.1"/>
    <property type="molecule type" value="Genomic_DNA"/>
</dbReference>
<dbReference type="PANTHER" id="PTHR28190:SF1">
    <property type="entry name" value="NUCLEAR MIGRATION PROTEIN NUM1"/>
    <property type="match status" value="1"/>
</dbReference>
<feature type="compositionally biased region" description="Basic and acidic residues" evidence="2">
    <location>
        <begin position="788"/>
        <end position="800"/>
    </location>
</feature>
<feature type="region of interest" description="Disordered" evidence="2">
    <location>
        <begin position="428"/>
        <end position="493"/>
    </location>
</feature>
<dbReference type="GO" id="GO:0005543">
    <property type="term" value="F:phospholipid binding"/>
    <property type="evidence" value="ECO:0007669"/>
    <property type="project" value="InterPro"/>
</dbReference>
<feature type="region of interest" description="Disordered" evidence="2">
    <location>
        <begin position="658"/>
        <end position="687"/>
    </location>
</feature>
<feature type="compositionally biased region" description="Basic and acidic residues" evidence="2">
    <location>
        <begin position="447"/>
        <end position="463"/>
    </location>
</feature>
<dbReference type="GO" id="GO:0015631">
    <property type="term" value="F:tubulin binding"/>
    <property type="evidence" value="ECO:0007669"/>
    <property type="project" value="TreeGrafter"/>
</dbReference>
<reference evidence="4" key="1">
    <citation type="submission" date="2023-08" db="EMBL/GenBank/DDBJ databases">
        <title>Black Yeasts Isolated from many extreme environments.</title>
        <authorList>
            <person name="Coleine C."/>
            <person name="Stajich J.E."/>
            <person name="Selbmann L."/>
        </authorList>
    </citation>
    <scope>NUCLEOTIDE SEQUENCE</scope>
    <source>
        <strain evidence="4">CCFEE 5401</strain>
    </source>
</reference>
<dbReference type="InterPro" id="IPR001849">
    <property type="entry name" value="PH_domain"/>
</dbReference>
<feature type="compositionally biased region" description="Low complexity" evidence="2">
    <location>
        <begin position="1556"/>
        <end position="1567"/>
    </location>
</feature>
<protein>
    <recommendedName>
        <fullName evidence="3">PH domain-containing protein</fullName>
    </recommendedName>
</protein>
<evidence type="ECO:0000256" key="1">
    <source>
        <dbReference type="SAM" id="Coils"/>
    </source>
</evidence>
<feature type="domain" description="PH" evidence="3">
    <location>
        <begin position="1306"/>
        <end position="1417"/>
    </location>
</feature>
<evidence type="ECO:0000259" key="3">
    <source>
        <dbReference type="PROSITE" id="PS50003"/>
    </source>
</evidence>
<dbReference type="GO" id="GO:0005938">
    <property type="term" value="C:cell cortex"/>
    <property type="evidence" value="ECO:0007669"/>
    <property type="project" value="InterPro"/>
</dbReference>
<evidence type="ECO:0000256" key="2">
    <source>
        <dbReference type="SAM" id="MobiDB-lite"/>
    </source>
</evidence>
<feature type="compositionally biased region" description="Polar residues" evidence="2">
    <location>
        <begin position="672"/>
        <end position="687"/>
    </location>
</feature>
<feature type="compositionally biased region" description="Polar residues" evidence="2">
    <location>
        <begin position="1486"/>
        <end position="1495"/>
    </location>
</feature>
<feature type="compositionally biased region" description="Low complexity" evidence="2">
    <location>
        <begin position="562"/>
        <end position="573"/>
    </location>
</feature>
<proteinExistence type="predicted"/>
<evidence type="ECO:0000313" key="4">
    <source>
        <dbReference type="EMBL" id="KAK5118310.1"/>
    </source>
</evidence>
<accession>A0AAN7YU80</accession>
<organism evidence="4 5">
    <name type="scientific">Meristemomyces frigidus</name>
    <dbReference type="NCBI Taxonomy" id="1508187"/>
    <lineage>
        <taxon>Eukaryota</taxon>
        <taxon>Fungi</taxon>
        <taxon>Dikarya</taxon>
        <taxon>Ascomycota</taxon>
        <taxon>Pezizomycotina</taxon>
        <taxon>Dothideomycetes</taxon>
        <taxon>Dothideomycetidae</taxon>
        <taxon>Mycosphaerellales</taxon>
        <taxon>Teratosphaeriaceae</taxon>
        <taxon>Meristemomyces</taxon>
    </lineage>
</organism>
<dbReference type="InterPro" id="IPR011993">
    <property type="entry name" value="PH-like_dom_sf"/>
</dbReference>
<dbReference type="GO" id="GO:0005739">
    <property type="term" value="C:mitochondrion"/>
    <property type="evidence" value="ECO:0007669"/>
    <property type="project" value="TreeGrafter"/>
</dbReference>
<feature type="region of interest" description="Disordered" evidence="2">
    <location>
        <begin position="1193"/>
        <end position="1269"/>
    </location>
</feature>